<dbReference type="EMBL" id="CADCVF010000063">
    <property type="protein sequence ID" value="CAA9463561.1"/>
    <property type="molecule type" value="Genomic_DNA"/>
</dbReference>
<protein>
    <submittedName>
        <fullName evidence="2">Uncharacterized protein</fullName>
    </submittedName>
</protein>
<feature type="compositionally biased region" description="Basic and acidic residues" evidence="1">
    <location>
        <begin position="23"/>
        <end position="33"/>
    </location>
</feature>
<sequence>EWECRHFRRLHGRYFTNRPLRRGRQDPPRDRQVAGRSSGRRPL</sequence>
<dbReference type="AlphaFoldDB" id="A0A6J4R8W0"/>
<reference evidence="2" key="1">
    <citation type="submission" date="2020-02" db="EMBL/GenBank/DDBJ databases">
        <authorList>
            <person name="Meier V. D."/>
        </authorList>
    </citation>
    <scope>NUCLEOTIDE SEQUENCE</scope>
    <source>
        <strain evidence="2">AVDCRST_MAG58</strain>
    </source>
</reference>
<feature type="non-terminal residue" evidence="2">
    <location>
        <position position="43"/>
    </location>
</feature>
<proteinExistence type="predicted"/>
<feature type="region of interest" description="Disordered" evidence="1">
    <location>
        <begin position="16"/>
        <end position="43"/>
    </location>
</feature>
<gene>
    <name evidence="2" type="ORF">AVDCRST_MAG58-3020</name>
</gene>
<accession>A0A6J4R8W0</accession>
<name>A0A6J4R8W0_9ACTN</name>
<feature type="non-terminal residue" evidence="2">
    <location>
        <position position="1"/>
    </location>
</feature>
<evidence type="ECO:0000256" key="1">
    <source>
        <dbReference type="SAM" id="MobiDB-lite"/>
    </source>
</evidence>
<evidence type="ECO:0000313" key="2">
    <source>
        <dbReference type="EMBL" id="CAA9463561.1"/>
    </source>
</evidence>
<organism evidence="2">
    <name type="scientific">uncultured Rubrobacteraceae bacterium</name>
    <dbReference type="NCBI Taxonomy" id="349277"/>
    <lineage>
        <taxon>Bacteria</taxon>
        <taxon>Bacillati</taxon>
        <taxon>Actinomycetota</taxon>
        <taxon>Rubrobacteria</taxon>
        <taxon>Rubrobacterales</taxon>
        <taxon>Rubrobacteraceae</taxon>
        <taxon>environmental samples</taxon>
    </lineage>
</organism>